<name>A0A7C9FA26_OPUST</name>
<dbReference type="AlphaFoldDB" id="A0A7C9FA26"/>
<sequence length="142" mass="15929">MIMCGFWPGCEPGTLNHAGITKHISIGSGFCNSLCNLAIKLWKAIGKKFFNIHCFGPHFLRIQAFHLDAIQFNSLSKKPGNDQSLSCNIHATQVITRIWFSVTKAFSSFDNLAKRLSIFYLTHDIPQCTTQAAYYTTNSVPR</sequence>
<evidence type="ECO:0000313" key="1">
    <source>
        <dbReference type="EMBL" id="MBA4678947.1"/>
    </source>
</evidence>
<organism evidence="1">
    <name type="scientific">Opuntia streptacantha</name>
    <name type="common">Prickly pear cactus</name>
    <name type="synonym">Opuntia cardona</name>
    <dbReference type="NCBI Taxonomy" id="393608"/>
    <lineage>
        <taxon>Eukaryota</taxon>
        <taxon>Viridiplantae</taxon>
        <taxon>Streptophyta</taxon>
        <taxon>Embryophyta</taxon>
        <taxon>Tracheophyta</taxon>
        <taxon>Spermatophyta</taxon>
        <taxon>Magnoliopsida</taxon>
        <taxon>eudicotyledons</taxon>
        <taxon>Gunneridae</taxon>
        <taxon>Pentapetalae</taxon>
        <taxon>Caryophyllales</taxon>
        <taxon>Cactineae</taxon>
        <taxon>Cactaceae</taxon>
        <taxon>Opuntioideae</taxon>
        <taxon>Opuntia</taxon>
    </lineage>
</organism>
<accession>A0A7C9FA26</accession>
<dbReference type="EMBL" id="GISG01281837">
    <property type="protein sequence ID" value="MBA4678947.1"/>
    <property type="molecule type" value="Transcribed_RNA"/>
</dbReference>
<reference evidence="1" key="2">
    <citation type="submission" date="2020-07" db="EMBL/GenBank/DDBJ databases">
        <authorList>
            <person name="Vera ALvarez R."/>
            <person name="Arias-Moreno D.M."/>
            <person name="Jimenez-Jacinto V."/>
            <person name="Jimenez-Bremont J.F."/>
            <person name="Swaminathan K."/>
            <person name="Moose S.P."/>
            <person name="Guerrero-Gonzalez M.L."/>
            <person name="Marino-Ramirez L."/>
            <person name="Landsman D."/>
            <person name="Rodriguez-Kessler M."/>
            <person name="Delgado-Sanchez P."/>
        </authorList>
    </citation>
    <scope>NUCLEOTIDE SEQUENCE</scope>
    <source>
        <tissue evidence="1">Cladode</tissue>
    </source>
</reference>
<protein>
    <submittedName>
        <fullName evidence="1">Uncharacterized protein</fullName>
    </submittedName>
</protein>
<reference evidence="1" key="1">
    <citation type="journal article" date="2013" name="J. Plant Res.">
        <title>Effect of fungi and light on seed germination of three Opuntia species from semiarid lands of central Mexico.</title>
        <authorList>
            <person name="Delgado-Sanchez P."/>
            <person name="Jimenez-Bremont J.F."/>
            <person name="Guerrero-Gonzalez Mde L."/>
            <person name="Flores J."/>
        </authorList>
    </citation>
    <scope>NUCLEOTIDE SEQUENCE</scope>
    <source>
        <tissue evidence="1">Cladode</tissue>
    </source>
</reference>
<dbReference type="EMBL" id="GISG01281832">
    <property type="protein sequence ID" value="MBA4678943.1"/>
    <property type="molecule type" value="Transcribed_RNA"/>
</dbReference>
<proteinExistence type="predicted"/>